<organism evidence="3 4">
    <name type="scientific">Peronospora destructor</name>
    <dbReference type="NCBI Taxonomy" id="86335"/>
    <lineage>
        <taxon>Eukaryota</taxon>
        <taxon>Sar</taxon>
        <taxon>Stramenopiles</taxon>
        <taxon>Oomycota</taxon>
        <taxon>Peronosporomycetes</taxon>
        <taxon>Peronosporales</taxon>
        <taxon>Peronosporaceae</taxon>
        <taxon>Peronospora</taxon>
    </lineage>
</organism>
<dbReference type="Proteomes" id="UP001162029">
    <property type="component" value="Unassembled WGS sequence"/>
</dbReference>
<evidence type="ECO:0000313" key="4">
    <source>
        <dbReference type="Proteomes" id="UP001162029"/>
    </source>
</evidence>
<dbReference type="Gene3D" id="3.30.710.10">
    <property type="entry name" value="Potassium Channel Kv1.1, Chain A"/>
    <property type="match status" value="1"/>
</dbReference>
<dbReference type="AlphaFoldDB" id="A0AAV0V900"/>
<accession>A0AAV0V900</accession>
<dbReference type="PROSITE" id="PS50097">
    <property type="entry name" value="BTB"/>
    <property type="match status" value="1"/>
</dbReference>
<dbReference type="Pfam" id="PF00651">
    <property type="entry name" value="BTB"/>
    <property type="match status" value="1"/>
</dbReference>
<dbReference type="InterPro" id="IPR011333">
    <property type="entry name" value="SKP1/BTB/POZ_sf"/>
</dbReference>
<feature type="region of interest" description="Disordered" evidence="1">
    <location>
        <begin position="47"/>
        <end position="83"/>
    </location>
</feature>
<evidence type="ECO:0000313" key="3">
    <source>
        <dbReference type="EMBL" id="CAI5744340.1"/>
    </source>
</evidence>
<evidence type="ECO:0000256" key="1">
    <source>
        <dbReference type="SAM" id="MobiDB-lite"/>
    </source>
</evidence>
<comment type="caution">
    <text evidence="3">The sequence shown here is derived from an EMBL/GenBank/DDBJ whole genome shotgun (WGS) entry which is preliminary data.</text>
</comment>
<dbReference type="SMART" id="SM00225">
    <property type="entry name" value="BTB"/>
    <property type="match status" value="1"/>
</dbReference>
<protein>
    <recommendedName>
        <fullName evidence="2">BTB domain-containing protein</fullName>
    </recommendedName>
</protein>
<feature type="domain" description="BTB" evidence="2">
    <location>
        <begin position="259"/>
        <end position="326"/>
    </location>
</feature>
<reference evidence="3" key="1">
    <citation type="submission" date="2022-12" db="EMBL/GenBank/DDBJ databases">
        <authorList>
            <person name="Webb A."/>
        </authorList>
    </citation>
    <scope>NUCLEOTIDE SEQUENCE</scope>
    <source>
        <strain evidence="3">Pd1</strain>
    </source>
</reference>
<dbReference type="PANTHER" id="PTHR24413">
    <property type="entry name" value="SPECKLE-TYPE POZ PROTEIN"/>
    <property type="match status" value="1"/>
</dbReference>
<keyword evidence="4" id="KW-1185">Reference proteome</keyword>
<name>A0AAV0V900_9STRA</name>
<dbReference type="EMBL" id="CANTFM010002079">
    <property type="protein sequence ID" value="CAI5744340.1"/>
    <property type="molecule type" value="Genomic_DNA"/>
</dbReference>
<proteinExistence type="predicted"/>
<evidence type="ECO:0000259" key="2">
    <source>
        <dbReference type="PROSITE" id="PS50097"/>
    </source>
</evidence>
<sequence>MHTADYVKHLRSVLIFRGGDGRDYLNDLHAVQIDSYMTWTIVKTRGHASAPRASHGSTLDGDNLLGEEHGPATAKSRHDDGRQHRDTLFVLGGSGPSAKTVVKTDNLEEQRLKWRQNYGSSSSWTRSQPWWNIYEDEVHQDTISAGDDAEAFEDDLDNDEEFEDAYIDEEAMVVAQGLANDSCGLANPNEICKFADVEIPKRREPLVVVGRGPRRRAGHTCTVVDRMLTPRLRAPVSLPSPARMLRHALATYVGCEEFADISFLVEGRVVYAHKVILSALSAQFHGMFSSGFREAQESQIAIQDMRYEVFLLLLEYIYTDTLKHAMTHLLCARQLNMWFRSICHQHSIAATPQVRRRVQRN</sequence>
<dbReference type="InterPro" id="IPR000210">
    <property type="entry name" value="BTB/POZ_dom"/>
</dbReference>
<dbReference type="SUPFAM" id="SSF54695">
    <property type="entry name" value="POZ domain"/>
    <property type="match status" value="1"/>
</dbReference>
<feature type="compositionally biased region" description="Basic and acidic residues" evidence="1">
    <location>
        <begin position="66"/>
        <end position="83"/>
    </location>
</feature>
<gene>
    <name evidence="3" type="ORF">PDE001_LOCUS9491</name>
</gene>